<feature type="signal peptide" evidence="1">
    <location>
        <begin position="1"/>
        <end position="21"/>
    </location>
</feature>
<evidence type="ECO:0008006" key="4">
    <source>
        <dbReference type="Google" id="ProtNLM"/>
    </source>
</evidence>
<dbReference type="Gene3D" id="3.40.50.1820">
    <property type="entry name" value="alpha/beta hydrolase"/>
    <property type="match status" value="2"/>
</dbReference>
<dbReference type="PROSITE" id="PS51257">
    <property type="entry name" value="PROKAR_LIPOPROTEIN"/>
    <property type="match status" value="1"/>
</dbReference>
<evidence type="ECO:0000313" key="2">
    <source>
        <dbReference type="EMBL" id="MDR6410339.1"/>
    </source>
</evidence>
<dbReference type="Pfam" id="PF03583">
    <property type="entry name" value="LIP"/>
    <property type="match status" value="1"/>
</dbReference>
<comment type="caution">
    <text evidence="2">The sequence shown here is derived from an EMBL/GenBank/DDBJ whole genome shotgun (WGS) entry which is preliminary data.</text>
</comment>
<dbReference type="Proteomes" id="UP001264340">
    <property type="component" value="Unassembled WGS sequence"/>
</dbReference>
<reference evidence="2 3" key="1">
    <citation type="submission" date="2023-07" db="EMBL/GenBank/DDBJ databases">
        <title>Sorghum-associated microbial communities from plants grown in Nebraska, USA.</title>
        <authorList>
            <person name="Schachtman D."/>
        </authorList>
    </citation>
    <scope>NUCLEOTIDE SEQUENCE [LARGE SCALE GENOMIC DNA]</scope>
    <source>
        <strain evidence="2 3">DS1316</strain>
    </source>
</reference>
<dbReference type="PIRSF" id="PIRSF029171">
    <property type="entry name" value="Esterase_LipA"/>
    <property type="match status" value="1"/>
</dbReference>
<dbReference type="InterPro" id="IPR029058">
    <property type="entry name" value="AB_hydrolase_fold"/>
</dbReference>
<keyword evidence="3" id="KW-1185">Reference proteome</keyword>
<organism evidence="2 3">
    <name type="scientific">Paraburkholderia terricola</name>
    <dbReference type="NCBI Taxonomy" id="169427"/>
    <lineage>
        <taxon>Bacteria</taxon>
        <taxon>Pseudomonadati</taxon>
        <taxon>Pseudomonadota</taxon>
        <taxon>Betaproteobacteria</taxon>
        <taxon>Burkholderiales</taxon>
        <taxon>Burkholderiaceae</taxon>
        <taxon>Paraburkholderia</taxon>
    </lineage>
</organism>
<evidence type="ECO:0000256" key="1">
    <source>
        <dbReference type="SAM" id="SignalP"/>
    </source>
</evidence>
<dbReference type="PANTHER" id="PTHR34853">
    <property type="match status" value="1"/>
</dbReference>
<keyword evidence="1" id="KW-0732">Signal</keyword>
<dbReference type="PANTHER" id="PTHR34853:SF1">
    <property type="entry name" value="LIPASE 5"/>
    <property type="match status" value="1"/>
</dbReference>
<gene>
    <name evidence="2" type="ORF">J2804_003761</name>
</gene>
<proteinExistence type="predicted"/>
<name>A0ABU1LU87_9BURK</name>
<protein>
    <recommendedName>
        <fullName evidence="4">Secretory lipase</fullName>
    </recommendedName>
</protein>
<sequence length="433" mass="44258">MKITKQSRVFAPLSLLGGVLALTLSACGSDSVNVAATGPVPVANATYGDGGMPAFYTWQSAVPNQPGVVLRQAPLPAEFALDHSDPAQNARLLYTSTEGVDGKTPITVSGAVYLPRGTPPAGGWPIIAWTHGTVGIADICAPSFRQRSDRDKAYLGTMLAQGYAVVATDYQGLGTPGPHPYLVHRAEAYSALDAVRAALAAFPGVLSNKVVAAGQSQGSGATIATLQYAPAYAPEVRVVGGVATGVYFPLVASGTAPSAPAQTGDAGNSVYLLLAIRGTGALVVPGFDFRPYLSDRAQPLYDATVTSCLDQLDTLQQANGVDQTNYLKAMPPIDKIGAIVAATSTPVAGFALKAPLFTGSGLADTTTPPSDAYAFVSTACSLGATIESHYYPGQTHDGAVNASLVDSLPFIRKVMNGEAVSGNCSTLAPPGAA</sequence>
<feature type="chain" id="PRO_5045647971" description="Secretory lipase" evidence="1">
    <location>
        <begin position="22"/>
        <end position="433"/>
    </location>
</feature>
<accession>A0ABU1LU87</accession>
<dbReference type="RefSeq" id="WP_310122549.1">
    <property type="nucleotide sequence ID" value="NZ_JAVDQV010000004.1"/>
</dbReference>
<dbReference type="InterPro" id="IPR005152">
    <property type="entry name" value="Lipase_secreted"/>
</dbReference>
<dbReference type="EMBL" id="JAVDRP010000006">
    <property type="protein sequence ID" value="MDR6410339.1"/>
    <property type="molecule type" value="Genomic_DNA"/>
</dbReference>
<evidence type="ECO:0000313" key="3">
    <source>
        <dbReference type="Proteomes" id="UP001264340"/>
    </source>
</evidence>
<dbReference type="SUPFAM" id="SSF53474">
    <property type="entry name" value="alpha/beta-Hydrolases"/>
    <property type="match status" value="1"/>
</dbReference>